<comment type="caution">
    <text evidence="5">The sequence shown here is derived from an EMBL/GenBank/DDBJ whole genome shotgun (WGS) entry which is preliminary data.</text>
</comment>
<keyword evidence="1" id="KW-0145">Chemotaxis</keyword>
<accession>A0A0F9IGQ1</accession>
<dbReference type="InterPro" id="IPR001789">
    <property type="entry name" value="Sig_transdc_resp-reg_receiver"/>
</dbReference>
<organism evidence="5">
    <name type="scientific">marine sediment metagenome</name>
    <dbReference type="NCBI Taxonomy" id="412755"/>
    <lineage>
        <taxon>unclassified sequences</taxon>
        <taxon>metagenomes</taxon>
        <taxon>ecological metagenomes</taxon>
    </lineage>
</organism>
<reference evidence="5" key="1">
    <citation type="journal article" date="2015" name="Nature">
        <title>Complex archaea that bridge the gap between prokaryotes and eukaryotes.</title>
        <authorList>
            <person name="Spang A."/>
            <person name="Saw J.H."/>
            <person name="Jorgensen S.L."/>
            <person name="Zaremba-Niedzwiedzka K."/>
            <person name="Martijn J."/>
            <person name="Lind A.E."/>
            <person name="van Eijk R."/>
            <person name="Schleper C."/>
            <person name="Guy L."/>
            <person name="Ettema T.J."/>
        </authorList>
    </citation>
    <scope>NUCLEOTIDE SEQUENCE</scope>
</reference>
<dbReference type="SUPFAM" id="SSF103039">
    <property type="entry name" value="CheC-like"/>
    <property type="match status" value="1"/>
</dbReference>
<keyword evidence="3" id="KW-0902">Two-component regulatory system</keyword>
<evidence type="ECO:0000259" key="4">
    <source>
        <dbReference type="PROSITE" id="PS50110"/>
    </source>
</evidence>
<dbReference type="SUPFAM" id="SSF52172">
    <property type="entry name" value="CheY-like"/>
    <property type="match status" value="1"/>
</dbReference>
<sequence length="331" mass="37452">MANKSQTSICPPSVKELIETTLNKLNTDGSSLIGKNFGIAKPNFEITTIEEYFNKNEGNFFLIKIELEDSYEGYVYNIIKLKDAIKIGGSLLGSEDNQIKEKLNKEDLDEEYLDGVTEFGNQFAGSFDATFRHKLPQPVHVKLSLCTPINKDNAKDIFQNDSNSEFVYFSSLLLIKGFEPGTFSMFIPVELVEDFFGEEMHEKKTNVLVLDDSMTDIKIIKKLLSNTEFKVMGTTKIADTFALLHKEKIHLILLDVFMSEVNGIAVCKKIKKTPYTKAIPLIMISAKPTEEIVIKSLEAGARDFLVKPFTKEKLLSRINKFKFKETPVSIF</sequence>
<dbReference type="PANTHER" id="PTHR44591:SF14">
    <property type="entry name" value="PROTEIN PILG"/>
    <property type="match status" value="1"/>
</dbReference>
<dbReference type="InterPro" id="IPR050595">
    <property type="entry name" value="Bact_response_regulator"/>
</dbReference>
<dbReference type="Gene3D" id="3.40.1550.10">
    <property type="entry name" value="CheC-like"/>
    <property type="match status" value="1"/>
</dbReference>
<dbReference type="GO" id="GO:0000160">
    <property type="term" value="P:phosphorelay signal transduction system"/>
    <property type="evidence" value="ECO:0007669"/>
    <property type="project" value="UniProtKB-KW"/>
</dbReference>
<dbReference type="PROSITE" id="PS50110">
    <property type="entry name" value="RESPONSE_REGULATORY"/>
    <property type="match status" value="1"/>
</dbReference>
<dbReference type="Pfam" id="PF00072">
    <property type="entry name" value="Response_reg"/>
    <property type="match status" value="1"/>
</dbReference>
<dbReference type="Gene3D" id="3.40.50.2300">
    <property type="match status" value="1"/>
</dbReference>
<dbReference type="PANTHER" id="PTHR44591">
    <property type="entry name" value="STRESS RESPONSE REGULATOR PROTEIN 1"/>
    <property type="match status" value="1"/>
</dbReference>
<evidence type="ECO:0000256" key="3">
    <source>
        <dbReference type="ARBA" id="ARBA00023012"/>
    </source>
</evidence>
<evidence type="ECO:0000313" key="5">
    <source>
        <dbReference type="EMBL" id="KKM18969.1"/>
    </source>
</evidence>
<dbReference type="SMART" id="SM00448">
    <property type="entry name" value="REC"/>
    <property type="match status" value="1"/>
</dbReference>
<name>A0A0F9IGQ1_9ZZZZ</name>
<feature type="domain" description="Response regulatory" evidence="4">
    <location>
        <begin position="206"/>
        <end position="322"/>
    </location>
</feature>
<evidence type="ECO:0000256" key="2">
    <source>
        <dbReference type="ARBA" id="ARBA00022553"/>
    </source>
</evidence>
<dbReference type="InterPro" id="IPR028976">
    <property type="entry name" value="CheC-like_sf"/>
</dbReference>
<proteinExistence type="predicted"/>
<gene>
    <name evidence="5" type="ORF">LCGC14_1660390</name>
</gene>
<dbReference type="InterPro" id="IPR011006">
    <property type="entry name" value="CheY-like_superfamily"/>
</dbReference>
<dbReference type="EMBL" id="LAZR01014099">
    <property type="protein sequence ID" value="KKM18969.1"/>
    <property type="molecule type" value="Genomic_DNA"/>
</dbReference>
<dbReference type="AlphaFoldDB" id="A0A0F9IGQ1"/>
<protein>
    <recommendedName>
        <fullName evidence="4">Response regulatory domain-containing protein</fullName>
    </recommendedName>
</protein>
<keyword evidence="2" id="KW-0597">Phosphoprotein</keyword>
<dbReference type="GO" id="GO:0006935">
    <property type="term" value="P:chemotaxis"/>
    <property type="evidence" value="ECO:0007669"/>
    <property type="project" value="UniProtKB-KW"/>
</dbReference>
<evidence type="ECO:0000256" key="1">
    <source>
        <dbReference type="ARBA" id="ARBA00022500"/>
    </source>
</evidence>